<dbReference type="InterPro" id="IPR057373">
    <property type="entry name" value="ZNFX1"/>
</dbReference>
<proteinExistence type="predicted"/>
<feature type="compositionally biased region" description="Basic and acidic residues" evidence="8">
    <location>
        <begin position="9"/>
        <end position="21"/>
    </location>
</feature>
<keyword evidence="6" id="KW-0862">Zinc</keyword>
<evidence type="ECO:0000256" key="2">
    <source>
        <dbReference type="ARBA" id="ARBA00022490"/>
    </source>
</evidence>
<dbReference type="GO" id="GO:0008270">
    <property type="term" value="F:zinc ion binding"/>
    <property type="evidence" value="ECO:0007669"/>
    <property type="project" value="UniProtKB-KW"/>
</dbReference>
<dbReference type="GO" id="GO:0002376">
    <property type="term" value="P:immune system process"/>
    <property type="evidence" value="ECO:0007669"/>
    <property type="project" value="UniProtKB-KW"/>
</dbReference>
<keyword evidence="4" id="KW-0677">Repeat</keyword>
<comment type="subcellular location">
    <subcellularLocation>
        <location evidence="1">Cytoplasm</location>
    </subcellularLocation>
</comment>
<dbReference type="EMBL" id="OU896717">
    <property type="protein sequence ID" value="CAG9814750.1"/>
    <property type="molecule type" value="Genomic_DNA"/>
</dbReference>
<dbReference type="InterPro" id="IPR027417">
    <property type="entry name" value="P-loop_NTPase"/>
</dbReference>
<dbReference type="SUPFAM" id="SSF52540">
    <property type="entry name" value="P-loop containing nucleoside triphosphate hydrolases"/>
    <property type="match status" value="1"/>
</dbReference>
<name>A0A9N9SCB5_PHACE</name>
<dbReference type="InterPro" id="IPR041677">
    <property type="entry name" value="DNA2/NAM7_AAA_11"/>
</dbReference>
<organism evidence="10 11">
    <name type="scientific">Phaedon cochleariae</name>
    <name type="common">Mustard beetle</name>
    <dbReference type="NCBI Taxonomy" id="80249"/>
    <lineage>
        <taxon>Eukaryota</taxon>
        <taxon>Metazoa</taxon>
        <taxon>Ecdysozoa</taxon>
        <taxon>Arthropoda</taxon>
        <taxon>Hexapoda</taxon>
        <taxon>Insecta</taxon>
        <taxon>Pterygota</taxon>
        <taxon>Neoptera</taxon>
        <taxon>Endopterygota</taxon>
        <taxon>Coleoptera</taxon>
        <taxon>Polyphaga</taxon>
        <taxon>Cucujiformia</taxon>
        <taxon>Chrysomeloidea</taxon>
        <taxon>Chrysomelidae</taxon>
        <taxon>Chrysomelinae</taxon>
        <taxon>Chrysomelini</taxon>
        <taxon>Phaedon</taxon>
    </lineage>
</organism>
<evidence type="ECO:0000256" key="8">
    <source>
        <dbReference type="SAM" id="MobiDB-lite"/>
    </source>
</evidence>
<sequence>MNRNSRGSHTRDSSRGPENSRGRGRSGRNRGNNSGRGRRNNNNGGLDDSPDTGRSNDSRREFVVRRMPFKQAETLSNNDDVEEVVQKVFNDRSGFKLVLEDNELSGDWICLIAHILSKVSRSSFQTTKLKIYKDIFANSSFAKQLKAFVVGLPYQDDREKRGNSFFWRDSDKFWMDLIEIFKDIITTPTFAGETLPTLLKAIVNNLPTLEEEQSMHISEGIKTEFLALKIKVEDMKQTMKDRYQSQQTTHSNNYREQEDDWMPPEDFRTISVLPNVQEVTCKETPFLRCNKLKGSYKSIDHYLDVQFRLLREDFVKPLRDGICQFLENPTQKRYDNIKIHPKVHFLSEENINELKCFRIKFDFSKKTRALKFENSKQFMFGSLVCLTRDKFVNLLFAKIVKRDADMIKKGELVIGFDDHNNTDLNIIFNVDYIMVESKVYFEPYYHVLMAMQRMSNEKFPMQDYIIFGNSRVHQPEYMVGDNVYLRDWRVIRDLNGSQVTAFKAALSQEISVIQGPPGTGKTFLGLKIADTLLRNKEAWFNHTPMLVICYTNHALDQFLEGIAKSTERLLRIGGQSKNENLQRFSLKNKKKGKKNPSFYQAQRELNVSLNSLKVCDSMINEVRQYKGILDFACFKHLINENDRGSYWYATASKEEIKQWLFEGSRGYVPPPPAPQPAQPRKDLNYLSSDEDDELTDFSEDEEEVEDEDFVRMLSIFGTHRISNIQYSVTVDSISKKILEQKNTITIRGGQANDNILRQLQNEMLFLETKMNDLRNNRIPPIYSRVIYNFHELNHNQRWSVYSFFVKQYLSHLIEEREKINKVYQEKYVIYMEQRDMEDVKLMRDSLVIGMTTTSAARLRSTLNALKSPIVIVEEAAEVLEAHLIGALTVHCQQLILIGDHQQLRPTTADYKVETHYQMGVSLFERLVRNDVQCHTLNVQHRMRSEICSLIRPAIYAKLEDHESVLGRENIKGMNKNLFFLTHSNKEESCGDSTKKNLHEAKLLINLAKHLILNGYKPNQITILAAYLGQMFEMQRERKKNSLVLRDVRISVLDNYQGEESDIILLSLVRNNAEMKNGFLKNTNRVCVALSRARNGLYIMGNIQQLCNDRESIWHQIKEKLVEQGALGETLELRCQIHDVITKVKKDEDFNKSPEGGCLRPCNASLPNCSHFCKIICHLENRGHEGYKCMEACGRSLCTRKPEKHICTLRCFEKCPPCYYLVGWTLHCGHQVTLPCHQDPNTHKCVEPVLTLLPCGHKEMKPCHVRPEDFACPVDCKATLDCGHVCMLSCHDRRDPDHLSYKCPKPCARVRGGCSTKDHSCRKFCYEECEPCTEQVMKHRTICTHVFKVACSSNVDTLICEKPCNRTLPCGHQCRKKCCDACGPCEVKVEKVIASCGHKVTVRCCQVPSRQDCREKCQRMLACGHACVDLCKMACTEKCEEMVACQRNSPCGHVIERIKCFEQGLPLDVQVLLKYCSVPCLVTLQCEHKCGGTCGQCFQGRVHARCQERCGVPMVCNHECPIPCREACRPCEKKCTYKCDHSHCTKKCGEVCVPCAEKCSRKCPHQKCDRKCSDICLVKPCTKPCPEKLICRHQCVGFCGDPCPKLCRVCDREELTEILFGTEDEEDARFVLLIDCGHVLESSGMETWLKGENEAEIQVKVCPKCKTPIINTQRYSEYLKKAMVDIQNVKKRLNGSPEANREMRVQLLTRILLLKQHRISKFSILFSSALKETESRLEETKWDVERGRVRQSFNAVILNSITSKVQILEHIAKIFVSGTDSPEVQAQLSFILDCIQRNEVHVTNQEIDDIQMEISRLKPRIQHIEKLVNTRNRYTKAIDESVQEMMKTLESGIKISEFKCPNGHPYIITECGGAMQEYTCPEAGCGEKIGGTHHTLIGTNQLASEMDGARFAAWSNMANNLGNYDIPM</sequence>
<dbReference type="PANTHER" id="PTHR10887:SF341">
    <property type="entry name" value="NFX1-TYPE ZINC FINGER-CONTAINING PROTEIN 1"/>
    <property type="match status" value="1"/>
</dbReference>
<dbReference type="Pfam" id="PF13087">
    <property type="entry name" value="AAA_12"/>
    <property type="match status" value="1"/>
</dbReference>
<feature type="region of interest" description="Disordered" evidence="8">
    <location>
        <begin position="665"/>
        <end position="685"/>
    </location>
</feature>
<dbReference type="Pfam" id="PF25396">
    <property type="entry name" value="ZNFX1"/>
    <property type="match status" value="1"/>
</dbReference>
<dbReference type="InterPro" id="IPR045055">
    <property type="entry name" value="DNA2/NAM7-like"/>
</dbReference>
<dbReference type="FunFam" id="3.40.50.300:FF:001366">
    <property type="entry name" value="ATP binding protein, putative"/>
    <property type="match status" value="1"/>
</dbReference>
<dbReference type="Pfam" id="PF13086">
    <property type="entry name" value="AAA_11"/>
    <property type="match status" value="1"/>
</dbReference>
<dbReference type="GO" id="GO:0004386">
    <property type="term" value="F:helicase activity"/>
    <property type="evidence" value="ECO:0007669"/>
    <property type="project" value="InterPro"/>
</dbReference>
<keyword evidence="3" id="KW-0479">Metal-binding</keyword>
<dbReference type="CDD" id="cd06008">
    <property type="entry name" value="NF-X1-zinc-finger"/>
    <property type="match status" value="1"/>
</dbReference>
<feature type="domain" description="RZ-type" evidence="9">
    <location>
        <begin position="1836"/>
        <end position="1908"/>
    </location>
</feature>
<evidence type="ECO:0000313" key="11">
    <source>
        <dbReference type="Proteomes" id="UP001153737"/>
    </source>
</evidence>
<dbReference type="GO" id="GO:0031380">
    <property type="term" value="C:nuclear RNA-directed RNA polymerase complex"/>
    <property type="evidence" value="ECO:0007669"/>
    <property type="project" value="TreeGrafter"/>
</dbReference>
<dbReference type="InterPro" id="IPR046439">
    <property type="entry name" value="ZF_RZ_dom"/>
</dbReference>
<keyword evidence="11" id="KW-1185">Reference proteome</keyword>
<dbReference type="Proteomes" id="UP001153737">
    <property type="component" value="Chromosome 11"/>
</dbReference>
<dbReference type="PROSITE" id="PS51981">
    <property type="entry name" value="ZF_RZ"/>
    <property type="match status" value="1"/>
</dbReference>
<evidence type="ECO:0000256" key="5">
    <source>
        <dbReference type="ARBA" id="ARBA00022771"/>
    </source>
</evidence>
<feature type="compositionally biased region" description="Low complexity" evidence="8">
    <location>
        <begin position="29"/>
        <end position="45"/>
    </location>
</feature>
<evidence type="ECO:0000256" key="1">
    <source>
        <dbReference type="ARBA" id="ARBA00004496"/>
    </source>
</evidence>
<dbReference type="CDD" id="cd18808">
    <property type="entry name" value="SF1_C_Upf1"/>
    <property type="match status" value="1"/>
</dbReference>
<dbReference type="OrthoDB" id="2423195at2759"/>
<accession>A0A9N9SCB5</accession>
<dbReference type="InterPro" id="IPR047187">
    <property type="entry name" value="SF1_C_Upf1"/>
</dbReference>
<keyword evidence="5" id="KW-0863">Zinc-finger</keyword>
<dbReference type="GO" id="GO:0005737">
    <property type="term" value="C:cytoplasm"/>
    <property type="evidence" value="ECO:0007669"/>
    <property type="project" value="UniProtKB-SubCell"/>
</dbReference>
<reference evidence="10" key="1">
    <citation type="submission" date="2022-01" db="EMBL/GenBank/DDBJ databases">
        <authorList>
            <person name="King R."/>
        </authorList>
    </citation>
    <scope>NUCLEOTIDE SEQUENCE</scope>
</reference>
<dbReference type="SMART" id="SM00438">
    <property type="entry name" value="ZnF_NFX"/>
    <property type="match status" value="7"/>
</dbReference>
<evidence type="ECO:0000256" key="7">
    <source>
        <dbReference type="ARBA" id="ARBA00022859"/>
    </source>
</evidence>
<feature type="region of interest" description="Disordered" evidence="8">
    <location>
        <begin position="1"/>
        <end position="61"/>
    </location>
</feature>
<evidence type="ECO:0000256" key="3">
    <source>
        <dbReference type="ARBA" id="ARBA00022723"/>
    </source>
</evidence>
<dbReference type="PANTHER" id="PTHR10887">
    <property type="entry name" value="DNA2/NAM7 HELICASE FAMILY"/>
    <property type="match status" value="1"/>
</dbReference>
<reference evidence="10" key="2">
    <citation type="submission" date="2022-10" db="EMBL/GenBank/DDBJ databases">
        <authorList>
            <consortium name="ENA_rothamsted_submissions"/>
            <consortium name="culmorum"/>
            <person name="King R."/>
        </authorList>
    </citation>
    <scope>NUCLEOTIDE SEQUENCE</scope>
</reference>
<evidence type="ECO:0000256" key="4">
    <source>
        <dbReference type="ARBA" id="ARBA00022737"/>
    </source>
</evidence>
<dbReference type="GO" id="GO:0031048">
    <property type="term" value="P:regulatory ncRNA-mediated heterochromatin formation"/>
    <property type="evidence" value="ECO:0007669"/>
    <property type="project" value="TreeGrafter"/>
</dbReference>
<keyword evidence="2" id="KW-0963">Cytoplasm</keyword>
<evidence type="ECO:0000259" key="9">
    <source>
        <dbReference type="PROSITE" id="PS51981"/>
    </source>
</evidence>
<dbReference type="InterPro" id="IPR041679">
    <property type="entry name" value="DNA2/NAM7-like_C"/>
</dbReference>
<protein>
    <recommendedName>
        <fullName evidence="9">RZ-type domain-containing protein</fullName>
    </recommendedName>
</protein>
<dbReference type="Gene3D" id="3.40.50.300">
    <property type="entry name" value="P-loop containing nucleotide triphosphate hydrolases"/>
    <property type="match status" value="3"/>
</dbReference>
<feature type="compositionally biased region" description="Pro residues" evidence="8">
    <location>
        <begin position="668"/>
        <end position="677"/>
    </location>
</feature>
<evidence type="ECO:0000256" key="6">
    <source>
        <dbReference type="ARBA" id="ARBA00022833"/>
    </source>
</evidence>
<gene>
    <name evidence="10" type="ORF">PHAECO_LOCUS2432</name>
</gene>
<evidence type="ECO:0000313" key="10">
    <source>
        <dbReference type="EMBL" id="CAG9814750.1"/>
    </source>
</evidence>
<dbReference type="InterPro" id="IPR000967">
    <property type="entry name" value="Znf_NFX1"/>
</dbReference>
<keyword evidence="7" id="KW-0391">Immunity</keyword>